<evidence type="ECO:0000313" key="9">
    <source>
        <dbReference type="EMBL" id="QCI28518.1"/>
    </source>
</evidence>
<dbReference type="NCBIfam" id="TIGR00633">
    <property type="entry name" value="xth"/>
    <property type="match status" value="1"/>
</dbReference>
<reference evidence="9" key="3">
    <citation type="submission" date="2019-06" db="EMBL/GenBank/DDBJ databases">
        <title>A comparative analysis of the Nautiliaceae.</title>
        <authorList>
            <person name="Grosche A."/>
            <person name="Smedile F."/>
            <person name="Vetriani C."/>
        </authorList>
    </citation>
    <scope>NUCLEOTIDE SEQUENCE</scope>
    <source>
        <strain evidence="9">TB6</strain>
    </source>
</reference>
<dbReference type="AlphaFoldDB" id="A0AAJ4RDI2"/>
<feature type="binding site" evidence="6">
    <location>
        <position position="7"/>
    </location>
    <ligand>
        <name>Mg(2+)</name>
        <dbReference type="ChEBI" id="CHEBI:18420"/>
        <label>1</label>
    </ligand>
</feature>
<feature type="active site" description="Proton acceptor" evidence="5">
    <location>
        <position position="243"/>
    </location>
</feature>
<evidence type="ECO:0000256" key="7">
    <source>
        <dbReference type="PIRSR" id="PIRSR604808-3"/>
    </source>
</evidence>
<name>A0AAJ4RDI2_9BACT</name>
<dbReference type="PANTHER" id="PTHR43250:SF2">
    <property type="entry name" value="EXODEOXYRIBONUCLEASE III"/>
    <property type="match status" value="1"/>
</dbReference>
<dbReference type="Proteomes" id="UP000272781">
    <property type="component" value="Unassembled WGS sequence"/>
</dbReference>
<keyword evidence="2 6" id="KW-0479">Metal-binding</keyword>
<evidence type="ECO:0000313" key="11">
    <source>
        <dbReference type="Proteomes" id="UP000272781"/>
    </source>
</evidence>
<feature type="site" description="Important for catalytic activity" evidence="7">
    <location>
        <position position="211"/>
    </location>
</feature>
<organism evidence="10 11">
    <name type="scientific">Caminibacter pacificus</name>
    <dbReference type="NCBI Taxonomy" id="1424653"/>
    <lineage>
        <taxon>Bacteria</taxon>
        <taxon>Pseudomonadati</taxon>
        <taxon>Campylobacterota</taxon>
        <taxon>Epsilonproteobacteria</taxon>
        <taxon>Nautiliales</taxon>
        <taxon>Nautiliaceae</taxon>
        <taxon>Caminibacter</taxon>
    </lineage>
</organism>
<dbReference type="InterPro" id="IPR037493">
    <property type="entry name" value="ExoIII-like"/>
</dbReference>
<dbReference type="EC" id="3.1.11.2" evidence="9"/>
<keyword evidence="3 9" id="KW-0378">Hydrolase</keyword>
<evidence type="ECO:0000256" key="5">
    <source>
        <dbReference type="PIRSR" id="PIRSR604808-1"/>
    </source>
</evidence>
<dbReference type="InterPro" id="IPR005135">
    <property type="entry name" value="Endo/exonuclease/phosphatase"/>
</dbReference>
<keyword evidence="4 6" id="KW-0460">Magnesium</keyword>
<dbReference type="InterPro" id="IPR004808">
    <property type="entry name" value="AP_endonuc_1"/>
</dbReference>
<dbReference type="PROSITE" id="PS51435">
    <property type="entry name" value="AP_NUCLEASE_F1_4"/>
    <property type="match status" value="1"/>
</dbReference>
<evidence type="ECO:0000256" key="4">
    <source>
        <dbReference type="ARBA" id="ARBA00022842"/>
    </source>
</evidence>
<evidence type="ECO:0000256" key="1">
    <source>
        <dbReference type="ARBA" id="ARBA00007092"/>
    </source>
</evidence>
<accession>A0AAJ4RDI2</accession>
<dbReference type="SUPFAM" id="SSF56219">
    <property type="entry name" value="DNase I-like"/>
    <property type="match status" value="1"/>
</dbReference>
<feature type="binding site" evidence="6">
    <location>
        <position position="243"/>
    </location>
    <ligand>
        <name>Mg(2+)</name>
        <dbReference type="ChEBI" id="CHEBI:18420"/>
        <label>1</label>
    </ligand>
</feature>
<evidence type="ECO:0000259" key="8">
    <source>
        <dbReference type="Pfam" id="PF03372"/>
    </source>
</evidence>
<gene>
    <name evidence="9" type="primary">xth</name>
    <name evidence="9" type="ORF">C6V80_05950</name>
    <name evidence="10" type="ORF">EDC58_0237</name>
</gene>
<reference evidence="10 11" key="2">
    <citation type="submission" date="2018-11" db="EMBL/GenBank/DDBJ databases">
        <title>Genomic Encyclopedia of Type Strains, Phase IV (KMG-IV): sequencing the most valuable type-strain genomes for metagenomic binning, comparative biology and taxonomic classification.</title>
        <authorList>
            <person name="Goeker M."/>
        </authorList>
    </citation>
    <scope>NUCLEOTIDE SEQUENCE [LARGE SCALE GENOMIC DNA]</scope>
    <source>
        <strain evidence="10 11">DSM 27783</strain>
    </source>
</reference>
<dbReference type="EMBL" id="CP027432">
    <property type="protein sequence ID" value="QCI28518.1"/>
    <property type="molecule type" value="Genomic_DNA"/>
</dbReference>
<comment type="similarity">
    <text evidence="1">Belongs to the DNA repair enzymes AP/ExoA family.</text>
</comment>
<evidence type="ECO:0000256" key="6">
    <source>
        <dbReference type="PIRSR" id="PIRSR604808-2"/>
    </source>
</evidence>
<keyword evidence="12" id="KW-1185">Reference proteome</keyword>
<dbReference type="CDD" id="cd09086">
    <property type="entry name" value="ExoIII-like_AP-endo"/>
    <property type="match status" value="1"/>
</dbReference>
<dbReference type="RefSeq" id="WP_123351670.1">
    <property type="nucleotide sequence ID" value="NZ_CP027432.2"/>
</dbReference>
<dbReference type="Proteomes" id="UP000298805">
    <property type="component" value="Chromosome"/>
</dbReference>
<evidence type="ECO:0000313" key="10">
    <source>
        <dbReference type="EMBL" id="ROR40757.1"/>
    </source>
</evidence>
<feature type="binding site" evidence="6">
    <location>
        <position position="34"/>
    </location>
    <ligand>
        <name>Mg(2+)</name>
        <dbReference type="ChEBI" id="CHEBI:18420"/>
        <label>1</label>
    </ligand>
</feature>
<dbReference type="EMBL" id="RJVK01000001">
    <property type="protein sequence ID" value="ROR40757.1"/>
    <property type="molecule type" value="Genomic_DNA"/>
</dbReference>
<dbReference type="InterPro" id="IPR036691">
    <property type="entry name" value="Endo/exonu/phosph_ase_sf"/>
</dbReference>
<dbReference type="NCBIfam" id="TIGR00195">
    <property type="entry name" value="exoDNase_III"/>
    <property type="match status" value="1"/>
</dbReference>
<dbReference type="GO" id="GO:0046872">
    <property type="term" value="F:metal ion binding"/>
    <property type="evidence" value="ECO:0007669"/>
    <property type="project" value="UniProtKB-KW"/>
</dbReference>
<dbReference type="GO" id="GO:0006281">
    <property type="term" value="P:DNA repair"/>
    <property type="evidence" value="ECO:0007669"/>
    <property type="project" value="InterPro"/>
</dbReference>
<dbReference type="GO" id="GO:0008311">
    <property type="term" value="F:double-stranded DNA 3'-5' DNA exonuclease activity"/>
    <property type="evidence" value="ECO:0007669"/>
    <property type="project" value="UniProtKB-EC"/>
</dbReference>
<proteinExistence type="inferred from homology"/>
<reference evidence="12" key="1">
    <citation type="submission" date="2018-03" db="EMBL/GenBank/DDBJ databases">
        <title>A comparative analysis of the Nautiliaceae.</title>
        <authorList>
            <person name="Grosche A."/>
            <person name="Smedile F."/>
            <person name="Vetriani C."/>
        </authorList>
    </citation>
    <scope>NUCLEOTIDE SEQUENCE [LARGE SCALE GENOMIC DNA]</scope>
    <source>
        <strain evidence="12">TB6</strain>
    </source>
</reference>
<dbReference type="Gene3D" id="3.60.10.10">
    <property type="entry name" value="Endonuclease/exonuclease/phosphatase"/>
    <property type="match status" value="1"/>
</dbReference>
<feature type="site" description="Transition state stabilizer" evidence="7">
    <location>
        <position position="142"/>
    </location>
</feature>
<dbReference type="Pfam" id="PF03372">
    <property type="entry name" value="Exo_endo_phos"/>
    <property type="match status" value="1"/>
</dbReference>
<protein>
    <submittedName>
        <fullName evidence="9">Exodeoxyribonuclease III</fullName>
        <ecNumber evidence="9">3.1.11.2</ecNumber>
    </submittedName>
    <submittedName>
        <fullName evidence="10">Exodeoxyribonuclease-3</fullName>
    </submittedName>
</protein>
<evidence type="ECO:0000313" key="12">
    <source>
        <dbReference type="Proteomes" id="UP000298805"/>
    </source>
</evidence>
<feature type="domain" description="Endonuclease/exonuclease/phosphatase" evidence="8">
    <location>
        <begin position="4"/>
        <end position="243"/>
    </location>
</feature>
<feature type="binding site" evidence="6">
    <location>
        <position position="242"/>
    </location>
    <ligand>
        <name>Mg(2+)</name>
        <dbReference type="ChEBI" id="CHEBI:18420"/>
        <label>1</label>
    </ligand>
</feature>
<feature type="binding site" evidence="6">
    <location>
        <position position="140"/>
    </location>
    <ligand>
        <name>Mg(2+)</name>
        <dbReference type="ChEBI" id="CHEBI:18420"/>
        <label>1</label>
    </ligand>
</feature>
<feature type="site" description="Interaction with DNA substrate" evidence="7">
    <location>
        <position position="243"/>
    </location>
</feature>
<sequence length="252" mass="29783">MRICTFNVNSIRSRLEIVQNLVNDYNIEVLCMQEIKVENKDFPLIDKDFECVIHGQKKLHGVATCSKFPIEESQKGFEGELNEPRFIYTLINGVHIINIYAPLGDNYGDRFEYKMYFYDKLFEWLRRFDLSKDKVLICGDFNISHTELDVWDEVIWEGEVTHLPEEKAILSKFLDIGFVDIIRKEYPNEKVFTFYDYRGAAVYKNEGLRLDYILVTKPLFEKFKNLEILTSIRRKRKPTPSDHVPVIAEFDV</sequence>
<feature type="binding site" evidence="6">
    <location>
        <position position="142"/>
    </location>
    <ligand>
        <name>Mg(2+)</name>
        <dbReference type="ChEBI" id="CHEBI:18420"/>
        <label>1</label>
    </ligand>
</feature>
<feature type="active site" description="Proton donor/acceptor" evidence="5">
    <location>
        <position position="140"/>
    </location>
</feature>
<keyword evidence="6" id="KW-0464">Manganese</keyword>
<evidence type="ECO:0000256" key="3">
    <source>
        <dbReference type="ARBA" id="ARBA00022801"/>
    </source>
</evidence>
<dbReference type="PANTHER" id="PTHR43250">
    <property type="entry name" value="EXODEOXYRIBONUCLEASE III"/>
    <property type="match status" value="1"/>
</dbReference>
<feature type="active site" evidence="5">
    <location>
        <position position="100"/>
    </location>
</feature>
<comment type="cofactor">
    <cofactor evidence="6">
        <name>Mg(2+)</name>
        <dbReference type="ChEBI" id="CHEBI:18420"/>
    </cofactor>
    <cofactor evidence="6">
        <name>Mn(2+)</name>
        <dbReference type="ChEBI" id="CHEBI:29035"/>
    </cofactor>
    <text evidence="6">Probably binds two magnesium or manganese ions per subunit.</text>
</comment>
<evidence type="ECO:0000256" key="2">
    <source>
        <dbReference type="ARBA" id="ARBA00022723"/>
    </source>
</evidence>